<keyword evidence="2" id="KW-1185">Reference proteome</keyword>
<organism evidence="1 2">
    <name type="scientific">Noviherbaspirillum humi</name>
    <dbReference type="NCBI Taxonomy" id="1688639"/>
    <lineage>
        <taxon>Bacteria</taxon>
        <taxon>Pseudomonadati</taxon>
        <taxon>Pseudomonadota</taxon>
        <taxon>Betaproteobacteria</taxon>
        <taxon>Burkholderiales</taxon>
        <taxon>Oxalobacteraceae</taxon>
        <taxon>Noviherbaspirillum</taxon>
    </lineage>
</organism>
<accession>A0A239L5Q6</accession>
<dbReference type="OrthoDB" id="8787225at2"/>
<evidence type="ECO:0000313" key="1">
    <source>
        <dbReference type="EMBL" id="SNT25665.1"/>
    </source>
</evidence>
<name>A0A239L5Q6_9BURK</name>
<dbReference type="Proteomes" id="UP000198284">
    <property type="component" value="Unassembled WGS sequence"/>
</dbReference>
<reference evidence="1 2" key="1">
    <citation type="submission" date="2017-06" db="EMBL/GenBank/DDBJ databases">
        <authorList>
            <person name="Kim H.J."/>
            <person name="Triplett B.A."/>
        </authorList>
    </citation>
    <scope>NUCLEOTIDE SEQUENCE [LARGE SCALE GENOMIC DNA]</scope>
    <source>
        <strain evidence="1 2">U15</strain>
    </source>
</reference>
<dbReference type="EMBL" id="FZOT01000019">
    <property type="protein sequence ID" value="SNT25665.1"/>
    <property type="molecule type" value="Genomic_DNA"/>
</dbReference>
<gene>
    <name evidence="1" type="ORF">SAMN06265795_11970</name>
</gene>
<dbReference type="RefSeq" id="WP_089401262.1">
    <property type="nucleotide sequence ID" value="NZ_FZOT01000019.1"/>
</dbReference>
<proteinExistence type="predicted"/>
<evidence type="ECO:0000313" key="2">
    <source>
        <dbReference type="Proteomes" id="UP000198284"/>
    </source>
</evidence>
<sequence>MNEIERLRAMAREAIVEYYREMQAGRNPSYPRWVNDALEVCKKAEIGRQFSYLHELRVQTKRLTQR</sequence>
<protein>
    <submittedName>
        <fullName evidence="1">Uncharacterized protein</fullName>
    </submittedName>
</protein>
<dbReference type="AlphaFoldDB" id="A0A239L5Q6"/>